<evidence type="ECO:0000313" key="5">
    <source>
        <dbReference type="Proteomes" id="UP001295740"/>
    </source>
</evidence>
<evidence type="ECO:0000256" key="1">
    <source>
        <dbReference type="ARBA" id="ARBA00001917"/>
    </source>
</evidence>
<comment type="caution">
    <text evidence="4">The sequence shown here is derived from an EMBL/GenBank/DDBJ whole genome shotgun (WGS) entry which is preliminary data.</text>
</comment>
<comment type="cofactor">
    <cofactor evidence="1">
        <name>FMN</name>
        <dbReference type="ChEBI" id="CHEBI:58210"/>
    </cofactor>
</comment>
<dbReference type="SUPFAM" id="SSF51395">
    <property type="entry name" value="FMN-linked oxidoreductases"/>
    <property type="match status" value="1"/>
</dbReference>
<keyword evidence="5" id="KW-1185">Reference proteome</keyword>
<dbReference type="Gene3D" id="3.20.20.70">
    <property type="entry name" value="Aldolase class I"/>
    <property type="match status" value="1"/>
</dbReference>
<gene>
    <name evidence="4" type="ORF">KHLLAP_LOCUS8891</name>
</gene>
<keyword evidence="2" id="KW-0560">Oxidoreductase</keyword>
<dbReference type="Pfam" id="PF01070">
    <property type="entry name" value="FMN_dh"/>
    <property type="match status" value="1"/>
</dbReference>
<proteinExistence type="predicted"/>
<feature type="domain" description="FMN hydroxy acid dehydrogenase" evidence="3">
    <location>
        <begin position="1"/>
        <end position="126"/>
    </location>
</feature>
<dbReference type="Proteomes" id="UP001295740">
    <property type="component" value="Unassembled WGS sequence"/>
</dbReference>
<dbReference type="EMBL" id="CAUWAG010000011">
    <property type="protein sequence ID" value="CAJ2508423.1"/>
    <property type="molecule type" value="Genomic_DNA"/>
</dbReference>
<accession>A0AAI8VII5</accession>
<dbReference type="GO" id="GO:0016491">
    <property type="term" value="F:oxidoreductase activity"/>
    <property type="evidence" value="ECO:0007669"/>
    <property type="project" value="UniProtKB-KW"/>
</dbReference>
<dbReference type="InterPro" id="IPR037396">
    <property type="entry name" value="FMN_HAD"/>
</dbReference>
<dbReference type="PROSITE" id="PS51349">
    <property type="entry name" value="FMN_HYDROXY_ACID_DH_2"/>
    <property type="match status" value="1"/>
</dbReference>
<dbReference type="PANTHER" id="PTHR10578:SF140">
    <property type="entry name" value="FMN HYDROXY ACID DEHYDROGENASE DOMAIN-CONTAINING PROTEIN"/>
    <property type="match status" value="1"/>
</dbReference>
<dbReference type="InterPro" id="IPR013785">
    <property type="entry name" value="Aldolase_TIM"/>
</dbReference>
<protein>
    <submittedName>
        <fullName evidence="4">Uu.00g134490.m01.CDS01</fullName>
    </submittedName>
</protein>
<dbReference type="AlphaFoldDB" id="A0AAI8VII5"/>
<dbReference type="PANTHER" id="PTHR10578">
    <property type="entry name" value="S -2-HYDROXY-ACID OXIDASE-RELATED"/>
    <property type="match status" value="1"/>
</dbReference>
<name>A0AAI8VII5_9PEZI</name>
<sequence>MGYKFSAPFFIAPAARAGYGDPDRGEFNLMEAAASEIILYNPALYAMKTIKELATVKSNSTFNGPQVVFQQMYSNANLSATWDLMKRAEAASAKAILWTIDAPSDATRRTGGVVSRKPRELPLALC</sequence>
<organism evidence="4 5">
    <name type="scientific">Anthostomella pinea</name>
    <dbReference type="NCBI Taxonomy" id="933095"/>
    <lineage>
        <taxon>Eukaryota</taxon>
        <taxon>Fungi</taxon>
        <taxon>Dikarya</taxon>
        <taxon>Ascomycota</taxon>
        <taxon>Pezizomycotina</taxon>
        <taxon>Sordariomycetes</taxon>
        <taxon>Xylariomycetidae</taxon>
        <taxon>Xylariales</taxon>
        <taxon>Xylariaceae</taxon>
        <taxon>Anthostomella</taxon>
    </lineage>
</organism>
<evidence type="ECO:0000256" key="2">
    <source>
        <dbReference type="ARBA" id="ARBA00023002"/>
    </source>
</evidence>
<evidence type="ECO:0000259" key="3">
    <source>
        <dbReference type="PROSITE" id="PS51349"/>
    </source>
</evidence>
<evidence type="ECO:0000313" key="4">
    <source>
        <dbReference type="EMBL" id="CAJ2508423.1"/>
    </source>
</evidence>
<reference evidence="4" key="1">
    <citation type="submission" date="2023-10" db="EMBL/GenBank/DDBJ databases">
        <authorList>
            <person name="Hackl T."/>
        </authorList>
    </citation>
    <scope>NUCLEOTIDE SEQUENCE</scope>
</reference>
<dbReference type="InterPro" id="IPR000262">
    <property type="entry name" value="FMN-dep_DH"/>
</dbReference>